<comment type="caution">
    <text evidence="7">The sequence shown here is derived from an EMBL/GenBank/DDBJ whole genome shotgun (WGS) entry which is preliminary data.</text>
</comment>
<evidence type="ECO:0000256" key="5">
    <source>
        <dbReference type="SAM" id="MobiDB-lite"/>
    </source>
</evidence>
<dbReference type="Gene3D" id="2.130.10.10">
    <property type="entry name" value="YVTN repeat-like/Quinoprotein amine dehydrogenase"/>
    <property type="match status" value="1"/>
</dbReference>
<evidence type="ECO:0000256" key="4">
    <source>
        <dbReference type="PROSITE-ProRule" id="PRU00221"/>
    </source>
</evidence>
<dbReference type="PANTHER" id="PTHR14205">
    <property type="entry name" value="WD-REPEAT PROTEIN"/>
    <property type="match status" value="1"/>
</dbReference>
<evidence type="ECO:0000256" key="2">
    <source>
        <dbReference type="ARBA" id="ARBA00022574"/>
    </source>
</evidence>
<evidence type="ECO:0000259" key="6">
    <source>
        <dbReference type="Pfam" id="PF23609"/>
    </source>
</evidence>
<keyword evidence="2 4" id="KW-0853">WD repeat</keyword>
<feature type="region of interest" description="Disordered" evidence="5">
    <location>
        <begin position="311"/>
        <end position="334"/>
    </location>
</feature>
<protein>
    <submittedName>
        <fullName evidence="7">WD domain, G-beta repeat-containing protein</fullName>
    </submittedName>
</protein>
<accession>A0ABQ7J706</accession>
<keyword evidence="8" id="KW-1185">Reference proteome</keyword>
<dbReference type="SUPFAM" id="SSF50978">
    <property type="entry name" value="WD40 repeat-like"/>
    <property type="match status" value="1"/>
</dbReference>
<dbReference type="InterPro" id="IPR001680">
    <property type="entry name" value="WD40_rpt"/>
</dbReference>
<reference evidence="7 8" key="1">
    <citation type="journal article" date="2020" name="bioRxiv">
        <title>Metabolic contributions of an alphaproteobacterial endosymbiont in the apicomplexan Cardiosporidium cionae.</title>
        <authorList>
            <person name="Hunter E.S."/>
            <person name="Paight C.J."/>
            <person name="Lane C.E."/>
        </authorList>
    </citation>
    <scope>NUCLEOTIDE SEQUENCE [LARGE SCALE GENOMIC DNA]</scope>
    <source>
        <strain evidence="7">ESH_2018</strain>
    </source>
</reference>
<proteinExistence type="inferred from homology"/>
<feature type="repeat" description="WD" evidence="4">
    <location>
        <begin position="227"/>
        <end position="262"/>
    </location>
</feature>
<dbReference type="InterPro" id="IPR040323">
    <property type="entry name" value="EIPR1"/>
</dbReference>
<dbReference type="PANTHER" id="PTHR14205:SF15">
    <property type="entry name" value="EARP AND GARP COMPLEX-INTERACTING PROTEIN 1"/>
    <property type="match status" value="1"/>
</dbReference>
<feature type="domain" description="EIPR1-like beta-propeller" evidence="6">
    <location>
        <begin position="8"/>
        <end position="303"/>
    </location>
</feature>
<sequence>MSILGLPSNHYRLPAQSCTLTAVPGDILSTSDAHVFISGTNCPYKSNEVHVIAYLEGTAEVKSLQILPFQDEIRALSCLDSIERDSTTLCYTAIASRDAHTPKRESCRLYSASVNSQKDENTDLQWICDIGSPTSYQPIRKILVDPHVEIGMDQKRLGIIHTDGFSLYQLSEEARLVAKKLTSNSSPDSICNSGCFDPHHINLFLTVESFSLSGWDLRMDSAVFHRPRAHPSAVLDVDYNPNMPNLVVTGGVEGSLRFWDIRQLEDPVQILSNVHSHWITCVRYNQCHDQLILTGGTDNIVKLHRVEMSANVSTPEESAGNEETQDTSSSLISTHDEHEDSVYEVIWSKNDSWCFASLSHDGRIAINHVPSSEKYSILL</sequence>
<dbReference type="Proteomes" id="UP000823046">
    <property type="component" value="Unassembled WGS sequence"/>
</dbReference>
<evidence type="ECO:0000256" key="1">
    <source>
        <dbReference type="ARBA" id="ARBA00005672"/>
    </source>
</evidence>
<dbReference type="SMART" id="SM00320">
    <property type="entry name" value="WD40"/>
    <property type="match status" value="3"/>
</dbReference>
<evidence type="ECO:0000256" key="3">
    <source>
        <dbReference type="ARBA" id="ARBA00022737"/>
    </source>
</evidence>
<dbReference type="Pfam" id="PF23609">
    <property type="entry name" value="Beta-prop_EIPR1"/>
    <property type="match status" value="1"/>
</dbReference>
<dbReference type="EMBL" id="JADAQX010000740">
    <property type="protein sequence ID" value="KAF8819475.1"/>
    <property type="molecule type" value="Genomic_DNA"/>
</dbReference>
<name>A0ABQ7J706_9APIC</name>
<dbReference type="InterPro" id="IPR036322">
    <property type="entry name" value="WD40_repeat_dom_sf"/>
</dbReference>
<keyword evidence="3" id="KW-0677">Repeat</keyword>
<gene>
    <name evidence="7" type="ORF">IE077_000965</name>
</gene>
<dbReference type="InterPro" id="IPR015943">
    <property type="entry name" value="WD40/YVTN_repeat-like_dom_sf"/>
</dbReference>
<organism evidence="7 8">
    <name type="scientific">Cardiosporidium cionae</name>
    <dbReference type="NCBI Taxonomy" id="476202"/>
    <lineage>
        <taxon>Eukaryota</taxon>
        <taxon>Sar</taxon>
        <taxon>Alveolata</taxon>
        <taxon>Apicomplexa</taxon>
        <taxon>Aconoidasida</taxon>
        <taxon>Nephromycida</taxon>
        <taxon>Cardiosporidium</taxon>
    </lineage>
</organism>
<evidence type="ECO:0000313" key="7">
    <source>
        <dbReference type="EMBL" id="KAF8819475.1"/>
    </source>
</evidence>
<dbReference type="InterPro" id="IPR059104">
    <property type="entry name" value="Beta-prop_EIPR1-like"/>
</dbReference>
<comment type="similarity">
    <text evidence="1">Belongs to the WD repeat EIPR1 family.</text>
</comment>
<dbReference type="PROSITE" id="PS50082">
    <property type="entry name" value="WD_REPEATS_2"/>
    <property type="match status" value="1"/>
</dbReference>
<evidence type="ECO:0000313" key="8">
    <source>
        <dbReference type="Proteomes" id="UP000823046"/>
    </source>
</evidence>
<dbReference type="Pfam" id="PF00400">
    <property type="entry name" value="WD40"/>
    <property type="match status" value="1"/>
</dbReference>
<dbReference type="PROSITE" id="PS50294">
    <property type="entry name" value="WD_REPEATS_REGION"/>
    <property type="match status" value="1"/>
</dbReference>